<dbReference type="STRING" id="84029.CROST_34550"/>
<dbReference type="InterPro" id="IPR008965">
    <property type="entry name" value="CBM2/CBM3_carb-bd_dom_sf"/>
</dbReference>
<protein>
    <submittedName>
        <fullName evidence="2">Uncharacterized protein</fullName>
    </submittedName>
</protein>
<dbReference type="CDD" id="cd00063">
    <property type="entry name" value="FN3"/>
    <property type="match status" value="21"/>
</dbReference>
<evidence type="ECO:0000256" key="1">
    <source>
        <dbReference type="ARBA" id="ARBA00022737"/>
    </source>
</evidence>
<accession>A0A1S8M8N4</accession>
<dbReference type="KEGG" id="crw:CROST_013620"/>
<dbReference type="SMART" id="SM00060">
    <property type="entry name" value="FN3"/>
    <property type="match status" value="22"/>
</dbReference>
<organism evidence="2 3">
    <name type="scientific">Clostridium felsineum</name>
    <dbReference type="NCBI Taxonomy" id="36839"/>
    <lineage>
        <taxon>Bacteria</taxon>
        <taxon>Bacillati</taxon>
        <taxon>Bacillota</taxon>
        <taxon>Clostridia</taxon>
        <taxon>Eubacteriales</taxon>
        <taxon>Clostridiaceae</taxon>
        <taxon>Clostridium</taxon>
    </lineage>
</organism>
<dbReference type="Pfam" id="PF00404">
    <property type="entry name" value="Dockerin_1"/>
    <property type="match status" value="1"/>
</dbReference>
<dbReference type="CDD" id="cd14254">
    <property type="entry name" value="Dockerin_II"/>
    <property type="match status" value="1"/>
</dbReference>
<dbReference type="InterPro" id="IPR036439">
    <property type="entry name" value="Dockerin_dom_sf"/>
</dbReference>
<dbReference type="GO" id="GO:0008270">
    <property type="term" value="F:zinc ion binding"/>
    <property type="evidence" value="ECO:0007669"/>
    <property type="project" value="InterPro"/>
</dbReference>
<dbReference type="InterPro" id="IPR006626">
    <property type="entry name" value="PbH1"/>
</dbReference>
<proteinExistence type="predicted"/>
<dbReference type="Gene3D" id="2.60.40.10">
    <property type="entry name" value="Immunoglobulins"/>
    <property type="match status" value="22"/>
</dbReference>
<dbReference type="PANTHER" id="PTHR13817">
    <property type="entry name" value="TITIN"/>
    <property type="match status" value="1"/>
</dbReference>
<dbReference type="InterPro" id="IPR008006">
    <property type="entry name" value="Peptidase_M26_N_dom"/>
</dbReference>
<dbReference type="Gene3D" id="2.60.40.680">
    <property type="match status" value="1"/>
</dbReference>
<dbReference type="Pfam" id="PF00041">
    <property type="entry name" value="fn3"/>
    <property type="match status" value="9"/>
</dbReference>
<dbReference type="GO" id="GO:0004553">
    <property type="term" value="F:hydrolase activity, hydrolyzing O-glycosyl compounds"/>
    <property type="evidence" value="ECO:0007669"/>
    <property type="project" value="InterPro"/>
</dbReference>
<dbReference type="InterPro" id="IPR016134">
    <property type="entry name" value="Dockerin_dom"/>
</dbReference>
<keyword evidence="1" id="KW-0677">Repeat</keyword>
<reference evidence="2 3" key="1">
    <citation type="submission" date="2022-04" db="EMBL/GenBank/DDBJ databases">
        <title>Genome sequence of C. roseum typestrain.</title>
        <authorList>
            <person name="Poehlein A."/>
            <person name="Schoch T."/>
            <person name="Duerre P."/>
            <person name="Daniel R."/>
        </authorList>
    </citation>
    <scope>NUCLEOTIDE SEQUENCE [LARGE SCALE GENOMIC DNA]</scope>
    <source>
        <strain evidence="2 3">DSM 7320</strain>
    </source>
</reference>
<dbReference type="Gene3D" id="1.10.1330.10">
    <property type="entry name" value="Dockerin domain"/>
    <property type="match status" value="1"/>
</dbReference>
<dbReference type="GO" id="GO:0004222">
    <property type="term" value="F:metalloendopeptidase activity"/>
    <property type="evidence" value="ECO:0007669"/>
    <property type="project" value="InterPro"/>
</dbReference>
<dbReference type="CDD" id="cd08547">
    <property type="entry name" value="Type_II_cohesin"/>
    <property type="match status" value="1"/>
</dbReference>
<dbReference type="PANTHER" id="PTHR13817:SF73">
    <property type="entry name" value="FIBRONECTIN TYPE-III DOMAIN-CONTAINING PROTEIN"/>
    <property type="match status" value="1"/>
</dbReference>
<dbReference type="SUPFAM" id="SSF49265">
    <property type="entry name" value="Fibronectin type III"/>
    <property type="match status" value="12"/>
</dbReference>
<evidence type="ECO:0000313" key="2">
    <source>
        <dbReference type="EMBL" id="URZ10652.1"/>
    </source>
</evidence>
<dbReference type="Pfam" id="PF07581">
    <property type="entry name" value="Glug"/>
    <property type="match status" value="2"/>
</dbReference>
<evidence type="ECO:0000313" key="3">
    <source>
        <dbReference type="Proteomes" id="UP000190951"/>
    </source>
</evidence>
<dbReference type="SUPFAM" id="SSF63446">
    <property type="entry name" value="Type I dockerin domain"/>
    <property type="match status" value="1"/>
</dbReference>
<dbReference type="PROSITE" id="PS50853">
    <property type="entry name" value="FN3"/>
    <property type="match status" value="11"/>
</dbReference>
<gene>
    <name evidence="2" type="ORF">CROST_013620</name>
</gene>
<dbReference type="InterPro" id="IPR050964">
    <property type="entry name" value="Striated_Muscle_Regulatory"/>
</dbReference>
<dbReference type="EMBL" id="CP096983">
    <property type="protein sequence ID" value="URZ10652.1"/>
    <property type="molecule type" value="Genomic_DNA"/>
</dbReference>
<dbReference type="RefSeq" id="WP_077833942.1">
    <property type="nucleotide sequence ID" value="NZ_CP096983.1"/>
</dbReference>
<dbReference type="PROSITE" id="PS00018">
    <property type="entry name" value="EF_HAND_1"/>
    <property type="match status" value="1"/>
</dbReference>
<sequence length="4355" mass="453562">MKIKLKRKREKVSFLLMFLLTLTLVLVTHSKNVYAFSGSGTGTTNDPYVITSRAELQEISNNLTSNYILNCDIDLGSTEWTPIGTDSAKFSGVLDGKGHTIKNLYINKLDLGQNGLFAYINSATIKNLNMKSVNIIGGNDTGALAANVTGTSTIDNCSADGKIIADRATGGLVGNANVLNISNSYSAVNVTGKGDYVGGLIGALTGSIKSSYAITDVVSKSGSYTGGLVGTITGDITQSYTTNNVISSGDYTGGVSGCINGNVSQCYAIGSVTSSGSGIGGIIGNVYSGTIQNSFNLASVSGASGVGGIQGNGNGSISYCYSSGKITASGTGAGGITGVNNTVTSSYYDGNASGYIPQSANDTSRSTTSMKMQSTFKDWEFINTWAIDEGKSYPYLKNLKKPSGVTDGLPSGEMTSGSGTEADPYIISTVQQLQNINYNLSAHYKLQNDIDLNAVNWVPIGNNNIPFTGVLDGNGHAIKNLSMNRLGLELDGLFGSMSNAAVKNLTLSNVNIIGGKHIGAIAGNVTGTSIVDNCSVDGVINTSINGTADSYIGGLVGQATGNLNISNSNSAVVITGSGNRIGGLVGEIAGNITNSYATGNITSKSGAYTGGLAGVLGGNMTTSYATNTVSSQGDCTGGLIGWLGGTIDQCYADGSVITSGSNAGGISGHVDSGSIKNSFNLAPVTGTSCVGGIQGNGVASIVDCYSVGKISGSSSLGGLTGVNTGITNSYYDGITSGYAPQNAWDVSMITSSMKHRNKFIDWEFINTWAIDEGTSYPYLKNVKKPNGLNNGEVLKGNGTQDDPYIISTAQQLENIKYQLGVSYRLSNDIDLSGVNWIALGNDSAHPFTGTLDGAGYSIKNLSMNRLGIDLTGLFNYLSGATIKNLKLDNVNIIGGNYTGALAAYSTSSTIDNCSVSGMVTGYIYTGGLIGQGVGTTNISNSSVSAAVNGDSKGSASGNRLGGIVGDLGGNITGCNVTGDITSKAGNYVGGLVGVLTGNITKSYVSNNITAQDSYVGGLVGYLHGNVYQSYTAGSIAGLDIVGGLVGYSYTNFNVGTPNMMQNNFNLKSVRGRNYVGGIQGYDQGCIRGVGDYYGSGHWYGDATIQNCYSSGKITAQGAAGGLSGTDTIISNSYYDAISSGFSPLNAVDVGRITTSMKQQGNYTGWDFINTWMIDELTSYPYLQLLQKPTGVTNGLPTGEVAGGKGTADDPYIISTAQQLQNMTNDLKGHYKLANDIDLTGVNWIPIGINSNVPFTGVFDGNGHSIKNLSMNKLGNNAAIGLFGYLNGATIENLKLDSVNIIGGNNTGALVGNSVGTSTIDNCSASGTITAYGNTGGLIGSATGLTINNSNSSVTVKIVNGDGINGDNVGGLIGNLTGSITNSFATGDVTSKNGNNIGGLVGAIVGSITKCYTTNNVNAIGNNANSTGNYVGALAGNISSGTIDKCYTTGSVTTTGSYVGALAGVTSSVTINNSFNLASVTGVNYVGGIQGSGNVTMNYCYSTGKIIASGNYVGGLTGNTASVTINSSYYDAIASGYAPQTADDVSKITSSMKQQGNFLKWEFVNTWAIDEGKSYPYLKDMPKPDAVENGLPAGEVAGGKGTANDPYIITTIKQLENIQCDPSAYYKLGSNIDLKGINWTPIGINSNVEFTGTFDGNGYTIENLTTNRLGTDVTGLFGYVNNGTIKNLKLSNVNIIGRNDTGAIAGVVTGTSTIDNCSADGTITAYGNTGGLVGLASGLNISNSNSAVKVTIVDGIGLNGEVVNGDNAGGLVGNLTGSIVNSYATGDVVSKAGRYTGGLVGEITGNISKCYTTNNVTANGEDVGGIIGWINGTIDQSYATGSVTSILVQGSTTSTGNCVGGLVGYMYSGTIKNSFNMAKVTGNSYVGGIEGYVYSSSNINYCYSTGKIIATGSYVGGLTGSSATITSSYYDGMASGYVPQNANDISRITSEMEWQETFKNWEFINTWGIDEGKSYPYLKNVTRPNSVNVISQNSSVGKGTKDDPYIITTVEQLENMKYDLGAYYKLGGDIDLTGVNWIPIGNSSAQFIGSFDGDGYSIKNLSMDNPGVNVNALFGYIKGATIRAVVMKNTNILGGDYAATLVANASGTSTIDGCLAIDGTVSGGNYVGGLVGYGTGLNISNSSSTVTVTGKNDNVGGLIGSLSGNITNCYTIGDVVSDGNNVGGLVGSITGNITGSYSNGNVTSNAANNVGGLAGVLQGQISQAYSTGTIKGVNNIGGLVGNSSSSTIQDSFNIGDVSGTNYIGGIQGNGSAKITNCYAAGKVTATGANVGGITASSAATIVKSYFDTTAAGIKTPTDQAKVTADLQNQATYLGWDFVFTWGIDKAYPYLKKLSIPLFPGSGDQTKTVDGFQVVKTTGTSIRLQWNPIRGVAGYDIEVDGKVIDNGTDITYTARNLTPGTSHTFRVRLRTKDGVGAWTDLITQSTPNDLGNVAAIVTSTTIKLSWAAVTGATGYDIEVDGNIIDAGNNTSYEIDGLTPGTSHSYRVRIRTDNGNGEWSDLQTKTTPGEVGNVTSSVTGKTIDVSWLAVPGATGYEIEVDGKVVENGTMTSYEAKDLVAGTTHTFRVRVITADGVGDWSATTTKTALDTILVKDVNIAVTGTSMNLSWTAITGATGYDVEIDGQVIDNGNNTSYTVKNLQLGTAHVYRIRPKTADTVGNFSDKISKTALSILTPNDVNVVVSNGAISLSWTAITGATGYDVEIDGQTIDNGNSTVYTVQNLDNGSTHTYRIRGKSQDTVGQFSDSITRTILCSIASSDVTAVVTDSTINLSWAAVNGATGYDIEVNGQIIDNGSSTSYQLSKLIAGATCEFRIRAKSASGTAIWSVPIFKTTLGVISSDSIKAVVTGTSVNLTWAAVNGATGYEVEVDGQMIDNGNSTTYAASGLQAGITHVYRVRSKNADTIGQWSSPVTKTTLDSITGVTTTVTGTSIKLNWAAVTGATGYDVEIDGKTIDNGNSRVYEADNLKAGTAHTYRIRPKTASGVGDFSDPITKVALDKISTDSIKTNVTDTSVQINWTAVTGATGYDIEVNGQVIDVGNNTTYIAENLVSGSVLKFRVRAKSDNGVGEFGDFVTKTVLSAISVNDITASATDTSVKLSWTPVIGATGYDVEVDGQIIDNGNNTSYEVDGLESGITHTYRVRPKTVDTIGNFSDKITKTTLAVVKESDVTTTITGTSIKLNWALVTGATGYDIEVDGKTIDNGNSTSYEMTYLTAGSTHVFRIRAKTDNGCGDWSTIINRTALGAISTDNVSAVVTGTSVKLSWTAVAGATGYDVEVDGKVIDNGSSTVYIATGLDVGITHTYRIRPKTADTIGDFSDKIVKTTLSVIDISTVASEVTGTSVKLEWTALDGATGYDVEVDGKIVDNGNSTVYEADGLNPGITHTYRIRPKTASGVGEFSDKILKTTLDTLKEKDITSLVTDTSVKLSWTAINGATGYDIEVDGKIIDNGNSTVYEADNLETGVTHHYRIRGKTSLGVGEWSETVTKTTLAVVAASNVSATATGTTISLNWGAVTGATGYDVEVDGTVVDAGSNTNYQVNNLTPGTNHVFRIRAKTGEGTGEWSVPINKATLSIIAVKDVTVETTSSSIKLNWNKVDGATGYDVEVDGTVVDNGNNTSYELTNVEEGVTHTFRIRAKIDKGSGDWSMPISRTILSKLSSSDITVASTDSSIKLSWLGVKGATGYDVEVDGKVVDNGNSTSYELTGLNIGTTHTFRVRAKTSDSIGEWSENVTKTTLGVISVDNITDSVTDTTIKYTWNAVNGISGYDVEFDGKVIDNGNSTTYEADGLTAGTTHTFRIREKTSDAFGDWSDMTHKTTLGVISKDSVTSSVNDTTIRLTWQAIIGATGYDVEFDGNVIDNGNGTVYEADGLTSGTDHKFRLRAKTLDTIGQWSDAIDKTTLAVITPNNINATVSASSIKYTWNTVNGADGYDVEIDGKTIDNGNSTAYEVDGLDPGTKHTFRVRAKASNTVGEWSDLINKTTLAVITPTDVTTTTTHTSIELAWKAIEGATGYDIEVDGKVLDNGNNTSYKVDGLAIGSSHTFRIRAKSEDTIGQWSDVINGSTQAIDKVKNTTVQATYSSIELKWDAVDGATGYDVEINGNVIDNGNSTTYTIKGDANTTYNFRIRAKISSVFGDWNDVVTGKLLPAPNLSVEADNNNLMAGDTFTVIVDMKNVVNIISEDITVQYDSNLFTYVSAEPVDSNVNQVYYADDSTAGSVRILGGTTGDSALNSDSKLFKLTFKAKNASGNGAISVTQGSISDKDGKNYTAACSGQNFSIINCDVNGDGKIDMLDVNIVSRLIGTTKDKWGNYNPDVNGDGKVDDLDRQYVAKAMIASRNKQK</sequence>
<dbReference type="InterPro" id="IPR011493">
    <property type="entry name" value="GLUG"/>
</dbReference>
<dbReference type="GO" id="GO:0016020">
    <property type="term" value="C:membrane"/>
    <property type="evidence" value="ECO:0007669"/>
    <property type="project" value="InterPro"/>
</dbReference>
<name>A0A1S8M8N4_9CLOT</name>
<dbReference type="InterPro" id="IPR013783">
    <property type="entry name" value="Ig-like_fold"/>
</dbReference>
<dbReference type="PROSITE" id="PS00448">
    <property type="entry name" value="CLOS_CELLULOSOME_RPT"/>
    <property type="match status" value="1"/>
</dbReference>
<keyword evidence="3" id="KW-1185">Reference proteome</keyword>
<dbReference type="InterPro" id="IPR002105">
    <property type="entry name" value="Dockerin_1_rpt"/>
</dbReference>
<dbReference type="SMART" id="SM00710">
    <property type="entry name" value="PbH1"/>
    <property type="match status" value="9"/>
</dbReference>
<dbReference type="Pfam" id="PF05342">
    <property type="entry name" value="Peptidase_M26_N"/>
    <property type="match status" value="5"/>
</dbReference>
<dbReference type="Proteomes" id="UP000190951">
    <property type="component" value="Chromosome"/>
</dbReference>
<dbReference type="InterPro" id="IPR018247">
    <property type="entry name" value="EF_Hand_1_Ca_BS"/>
</dbReference>
<dbReference type="GO" id="GO:0000272">
    <property type="term" value="P:polysaccharide catabolic process"/>
    <property type="evidence" value="ECO:0007669"/>
    <property type="project" value="InterPro"/>
</dbReference>
<dbReference type="GO" id="GO:0030246">
    <property type="term" value="F:carbohydrate binding"/>
    <property type="evidence" value="ECO:0007669"/>
    <property type="project" value="InterPro"/>
</dbReference>
<dbReference type="Gene3D" id="2.160.20.110">
    <property type="match status" value="7"/>
</dbReference>
<dbReference type="InterPro" id="IPR003961">
    <property type="entry name" value="FN3_dom"/>
</dbReference>
<dbReference type="InterPro" id="IPR036116">
    <property type="entry name" value="FN3_sf"/>
</dbReference>
<dbReference type="PROSITE" id="PS51766">
    <property type="entry name" value="DOCKERIN"/>
    <property type="match status" value="1"/>
</dbReference>
<dbReference type="SUPFAM" id="SSF49384">
    <property type="entry name" value="Carbohydrate-binding domain"/>
    <property type="match status" value="1"/>
</dbReference>